<feature type="active site" evidence="5">
    <location>
        <position position="241"/>
    </location>
</feature>
<evidence type="ECO:0000256" key="3">
    <source>
        <dbReference type="ARBA" id="ARBA00023027"/>
    </source>
</evidence>
<dbReference type="InterPro" id="IPR015590">
    <property type="entry name" value="Aldehyde_DH_dom"/>
</dbReference>
<feature type="domain" description="Aldehyde dehydrogenase" evidence="8">
    <location>
        <begin position="5"/>
        <end position="423"/>
    </location>
</feature>
<keyword evidence="2 4" id="KW-0560">Oxidoreductase</keyword>
<gene>
    <name evidence="9" type="ORF">OI18_05930</name>
</gene>
<reference evidence="9 10" key="1">
    <citation type="submission" date="2014-11" db="EMBL/GenBank/DDBJ databases">
        <title>Genome sequence of Flavihumibacter solisilvae 3-3.</title>
        <authorList>
            <person name="Zhou G."/>
            <person name="Li M."/>
            <person name="Wang G."/>
        </authorList>
    </citation>
    <scope>NUCLEOTIDE SEQUENCE [LARGE SCALE GENOMIC DNA]</scope>
    <source>
        <strain evidence="9 10">3-3</strain>
    </source>
</reference>
<dbReference type="PROSITE" id="PS00070">
    <property type="entry name" value="ALDEHYDE_DEHYDR_CYS"/>
    <property type="match status" value="1"/>
</dbReference>
<dbReference type="PROSITE" id="PS00687">
    <property type="entry name" value="ALDEHYDE_DEHYDR_GLU"/>
    <property type="match status" value="1"/>
</dbReference>
<dbReference type="GO" id="GO:0005737">
    <property type="term" value="C:cytoplasm"/>
    <property type="evidence" value="ECO:0007669"/>
    <property type="project" value="TreeGrafter"/>
</dbReference>
<protein>
    <recommendedName>
        <fullName evidence="4">Aldehyde dehydrogenase</fullName>
    </recommendedName>
</protein>
<dbReference type="PIRSF" id="PIRSF036492">
    <property type="entry name" value="ALDH"/>
    <property type="match status" value="1"/>
</dbReference>
<dbReference type="PANTHER" id="PTHR43570">
    <property type="entry name" value="ALDEHYDE DEHYDROGENASE"/>
    <property type="match status" value="1"/>
</dbReference>
<organism evidence="9 10">
    <name type="scientific">Flavihumibacter solisilvae</name>
    <dbReference type="NCBI Taxonomy" id="1349421"/>
    <lineage>
        <taxon>Bacteria</taxon>
        <taxon>Pseudomonadati</taxon>
        <taxon>Bacteroidota</taxon>
        <taxon>Chitinophagia</taxon>
        <taxon>Chitinophagales</taxon>
        <taxon>Chitinophagaceae</taxon>
        <taxon>Flavihumibacter</taxon>
    </lineage>
</organism>
<dbReference type="GO" id="GO:0006081">
    <property type="term" value="P:aldehyde metabolic process"/>
    <property type="evidence" value="ECO:0007669"/>
    <property type="project" value="InterPro"/>
</dbReference>
<dbReference type="PANTHER" id="PTHR43570:SF16">
    <property type="entry name" value="ALDEHYDE DEHYDROGENASE TYPE III, ISOFORM Q"/>
    <property type="match status" value="1"/>
</dbReference>
<dbReference type="Gene3D" id="3.40.605.10">
    <property type="entry name" value="Aldehyde Dehydrogenase, Chain A, domain 1"/>
    <property type="match status" value="1"/>
</dbReference>
<dbReference type="InterPro" id="IPR016160">
    <property type="entry name" value="Ald_DH_CS_CYS"/>
</dbReference>
<dbReference type="STRING" id="1349421.OI18_05930"/>
<evidence type="ECO:0000256" key="6">
    <source>
        <dbReference type="PROSITE-ProRule" id="PRU10007"/>
    </source>
</evidence>
<dbReference type="GO" id="GO:0004029">
    <property type="term" value="F:aldehyde dehydrogenase (NAD+) activity"/>
    <property type="evidence" value="ECO:0007669"/>
    <property type="project" value="TreeGrafter"/>
</dbReference>
<dbReference type="Pfam" id="PF00171">
    <property type="entry name" value="Aldedh"/>
    <property type="match status" value="1"/>
</dbReference>
<proteinExistence type="inferred from homology"/>
<comment type="caution">
    <text evidence="9">The sequence shown here is derived from an EMBL/GenBank/DDBJ whole genome shotgun (WGS) entry which is preliminary data.</text>
</comment>
<evidence type="ECO:0000313" key="10">
    <source>
        <dbReference type="Proteomes" id="UP000031408"/>
    </source>
</evidence>
<dbReference type="SUPFAM" id="SSF53720">
    <property type="entry name" value="ALDH-like"/>
    <property type="match status" value="1"/>
</dbReference>
<dbReference type="InterPro" id="IPR016161">
    <property type="entry name" value="Ald_DH/histidinol_DH"/>
</dbReference>
<evidence type="ECO:0000256" key="1">
    <source>
        <dbReference type="ARBA" id="ARBA00009986"/>
    </source>
</evidence>
<dbReference type="CDD" id="cd07136">
    <property type="entry name" value="ALDH_YwdH-P39616"/>
    <property type="match status" value="1"/>
</dbReference>
<feature type="active site" evidence="5 6">
    <location>
        <position position="207"/>
    </location>
</feature>
<keyword evidence="3" id="KW-0520">NAD</keyword>
<keyword evidence="10" id="KW-1185">Reference proteome</keyword>
<evidence type="ECO:0000256" key="7">
    <source>
        <dbReference type="RuleBase" id="RU003345"/>
    </source>
</evidence>
<dbReference type="AlphaFoldDB" id="A0A0C1IMF8"/>
<evidence type="ECO:0000256" key="4">
    <source>
        <dbReference type="PIRNR" id="PIRNR036492"/>
    </source>
</evidence>
<evidence type="ECO:0000256" key="5">
    <source>
        <dbReference type="PIRSR" id="PIRSR036492-1"/>
    </source>
</evidence>
<dbReference type="Gene3D" id="3.40.309.10">
    <property type="entry name" value="Aldehyde Dehydrogenase, Chain A, domain 2"/>
    <property type="match status" value="1"/>
</dbReference>
<dbReference type="Proteomes" id="UP000031408">
    <property type="component" value="Unassembled WGS sequence"/>
</dbReference>
<dbReference type="OrthoDB" id="629320at2"/>
<dbReference type="InterPro" id="IPR016162">
    <property type="entry name" value="Ald_DH_N"/>
</dbReference>
<name>A0A0C1IMF8_9BACT</name>
<evidence type="ECO:0000259" key="8">
    <source>
        <dbReference type="Pfam" id="PF00171"/>
    </source>
</evidence>
<dbReference type="RefSeq" id="WP_039138023.1">
    <property type="nucleotide sequence ID" value="NZ_JSVC01000006.1"/>
</dbReference>
<comment type="similarity">
    <text evidence="1 4 7">Belongs to the aldehyde dehydrogenase family.</text>
</comment>
<dbReference type="EMBL" id="JSVC01000006">
    <property type="protein sequence ID" value="KIC95430.1"/>
    <property type="molecule type" value="Genomic_DNA"/>
</dbReference>
<sequence length="453" mass="50294">MKQIINQQKQYFNSNVTKPVVFRIEQLKLLRSVVKSHERVLTEAIYKDFGKGNFNTYLTEFTGVYHAIDKAIKNVRKWSKWKNAATNMVNFPGRSYIIPEPLGACLIIGAWNYPVNLTLVPAIAAIAAGNTVVVKPSELAAHTSEVLSNMISQHFDPSFFAVVEGGVKETTELLAEQFDKIFFTGSVPVGKTIYEAAAKNLTPVTLELGGKSPLIVAPDANLKTTVKRLVWGKFVNAGQTCIAPDYVLVHSSIEQSFLSLLKKEIEAGKYSFANDNYAQIISKKHFNRLVSLIDPAKVFVGGNHDHANRIVAPTVVTNVSVDDKIMEDEIFGPILPVLTYENIDDAISFVKSKPKPLALYLFSEDGSLHRRIWNEISFGGGMVNDVLMHFVNDNLPFGGVGNSGIGSYHGEAGFRSFSHFKSVIRRPTFIEFPIKYFPFSKLKSLLIRKAFGV</sequence>
<evidence type="ECO:0000313" key="9">
    <source>
        <dbReference type="EMBL" id="KIC95430.1"/>
    </source>
</evidence>
<dbReference type="InterPro" id="IPR029510">
    <property type="entry name" value="Ald_DH_CS_GLU"/>
</dbReference>
<evidence type="ECO:0000256" key="2">
    <source>
        <dbReference type="ARBA" id="ARBA00023002"/>
    </source>
</evidence>
<accession>A0A0C1IMF8</accession>
<dbReference type="InterPro" id="IPR016163">
    <property type="entry name" value="Ald_DH_C"/>
</dbReference>
<dbReference type="FunFam" id="3.40.605.10:FF:000004">
    <property type="entry name" value="Aldehyde dehydrogenase"/>
    <property type="match status" value="1"/>
</dbReference>
<dbReference type="InterPro" id="IPR012394">
    <property type="entry name" value="Aldehyde_DH_NAD(P)"/>
</dbReference>
<dbReference type="FunFam" id="3.40.309.10:FF:000003">
    <property type="entry name" value="Aldehyde dehydrogenase"/>
    <property type="match status" value="1"/>
</dbReference>